<feature type="signal peptide" evidence="2">
    <location>
        <begin position="1"/>
        <end position="24"/>
    </location>
</feature>
<dbReference type="AlphaFoldDB" id="A0AAD7I6J3"/>
<evidence type="ECO:0000313" key="3">
    <source>
        <dbReference type="EMBL" id="KAJ7736219.1"/>
    </source>
</evidence>
<sequence>MSRMRPRRRRTVLILGAAASLAVADNTVCSGTGMDWYVDLVGETPCTTYQQLRQICNSQFTVGVMDPNTPPDFCTDQVSACCCNSIAFALSMLCLNCQQNIGNGTGYDAGTGAYQDYLNGTDSGTGTSCANPQWYQLPTDIQTAVCNEKIKIDDDIYTNGWTDGAWFYIYTRDTILKDAIVANNNTFTKCASTTVNATSAASGPGSSTGSSATTTTVRAGGCRLRMGSRSRGRTRRRFFLFFVFCVLFSCRIHACVLYTFV</sequence>
<evidence type="ECO:0000313" key="4">
    <source>
        <dbReference type="Proteomes" id="UP001215280"/>
    </source>
</evidence>
<evidence type="ECO:0000256" key="2">
    <source>
        <dbReference type="SAM" id="SignalP"/>
    </source>
</evidence>
<name>A0AAD7I6J3_9AGAR</name>
<feature type="transmembrane region" description="Helical" evidence="1">
    <location>
        <begin position="238"/>
        <end position="260"/>
    </location>
</feature>
<organism evidence="3 4">
    <name type="scientific">Mycena maculata</name>
    <dbReference type="NCBI Taxonomy" id="230809"/>
    <lineage>
        <taxon>Eukaryota</taxon>
        <taxon>Fungi</taxon>
        <taxon>Dikarya</taxon>
        <taxon>Basidiomycota</taxon>
        <taxon>Agaricomycotina</taxon>
        <taxon>Agaricomycetes</taxon>
        <taxon>Agaricomycetidae</taxon>
        <taxon>Agaricales</taxon>
        <taxon>Marasmiineae</taxon>
        <taxon>Mycenaceae</taxon>
        <taxon>Mycena</taxon>
    </lineage>
</organism>
<gene>
    <name evidence="3" type="ORF">DFH07DRAFT_108972</name>
</gene>
<keyword evidence="1" id="KW-0812">Transmembrane</keyword>
<protein>
    <submittedName>
        <fullName evidence="3">Uncharacterized protein</fullName>
    </submittedName>
</protein>
<keyword evidence="1" id="KW-0472">Membrane</keyword>
<reference evidence="3" key="1">
    <citation type="submission" date="2023-03" db="EMBL/GenBank/DDBJ databases">
        <title>Massive genome expansion in bonnet fungi (Mycena s.s.) driven by repeated elements and novel gene families across ecological guilds.</title>
        <authorList>
            <consortium name="Lawrence Berkeley National Laboratory"/>
            <person name="Harder C.B."/>
            <person name="Miyauchi S."/>
            <person name="Viragh M."/>
            <person name="Kuo A."/>
            <person name="Thoen E."/>
            <person name="Andreopoulos B."/>
            <person name="Lu D."/>
            <person name="Skrede I."/>
            <person name="Drula E."/>
            <person name="Henrissat B."/>
            <person name="Morin E."/>
            <person name="Kohler A."/>
            <person name="Barry K."/>
            <person name="LaButti K."/>
            <person name="Morin E."/>
            <person name="Salamov A."/>
            <person name="Lipzen A."/>
            <person name="Mereny Z."/>
            <person name="Hegedus B."/>
            <person name="Baldrian P."/>
            <person name="Stursova M."/>
            <person name="Weitz H."/>
            <person name="Taylor A."/>
            <person name="Grigoriev I.V."/>
            <person name="Nagy L.G."/>
            <person name="Martin F."/>
            <person name="Kauserud H."/>
        </authorList>
    </citation>
    <scope>NUCLEOTIDE SEQUENCE</scope>
    <source>
        <strain evidence="3">CBHHK188m</strain>
    </source>
</reference>
<feature type="chain" id="PRO_5041959851" evidence="2">
    <location>
        <begin position="25"/>
        <end position="261"/>
    </location>
</feature>
<dbReference type="Proteomes" id="UP001215280">
    <property type="component" value="Unassembled WGS sequence"/>
</dbReference>
<proteinExistence type="predicted"/>
<accession>A0AAD7I6J3</accession>
<keyword evidence="4" id="KW-1185">Reference proteome</keyword>
<comment type="caution">
    <text evidence="3">The sequence shown here is derived from an EMBL/GenBank/DDBJ whole genome shotgun (WGS) entry which is preliminary data.</text>
</comment>
<dbReference type="EMBL" id="JARJLG010000150">
    <property type="protein sequence ID" value="KAJ7736219.1"/>
    <property type="molecule type" value="Genomic_DNA"/>
</dbReference>
<keyword evidence="1" id="KW-1133">Transmembrane helix</keyword>
<keyword evidence="2" id="KW-0732">Signal</keyword>
<evidence type="ECO:0000256" key="1">
    <source>
        <dbReference type="SAM" id="Phobius"/>
    </source>
</evidence>